<organism evidence="7 8">
    <name type="scientific">Microbacterium jejuense</name>
    <dbReference type="NCBI Taxonomy" id="1263637"/>
    <lineage>
        <taxon>Bacteria</taxon>
        <taxon>Bacillati</taxon>
        <taxon>Actinomycetota</taxon>
        <taxon>Actinomycetes</taxon>
        <taxon>Micrococcales</taxon>
        <taxon>Microbacteriaceae</taxon>
        <taxon>Microbacterium</taxon>
    </lineage>
</organism>
<feature type="transmembrane region" description="Helical" evidence="4">
    <location>
        <begin position="44"/>
        <end position="65"/>
    </location>
</feature>
<proteinExistence type="predicted"/>
<dbReference type="EMBL" id="JAEUAW010000007">
    <property type="protein sequence ID" value="MBW9094279.1"/>
    <property type="molecule type" value="Genomic_DNA"/>
</dbReference>
<evidence type="ECO:0000313" key="7">
    <source>
        <dbReference type="EMBL" id="MBW9094279.1"/>
    </source>
</evidence>
<dbReference type="InterPro" id="IPR001054">
    <property type="entry name" value="A/G_cyclase"/>
</dbReference>
<dbReference type="PROSITE" id="PS50885">
    <property type="entry name" value="HAMP"/>
    <property type="match status" value="1"/>
</dbReference>
<feature type="transmembrane region" description="Helical" evidence="4">
    <location>
        <begin position="447"/>
        <end position="466"/>
    </location>
</feature>
<dbReference type="SUPFAM" id="SSF55073">
    <property type="entry name" value="Nucleotide cyclase"/>
    <property type="match status" value="1"/>
</dbReference>
<dbReference type="Gene3D" id="1.10.8.500">
    <property type="entry name" value="HAMP domain in histidine kinase"/>
    <property type="match status" value="1"/>
</dbReference>
<evidence type="ECO:0000256" key="3">
    <source>
        <dbReference type="SAM" id="MobiDB-lite"/>
    </source>
</evidence>
<sequence length="729" mass="79402">MTVTETDAPATDPTRVRAPQPMTAVDPPREKRRRRGGLSIQSKLLIMLLAVSVVSATIVGIIGYVSGRESLRASALDQLTTIRELRVHELETSMASLQRGVQLDSRNLSAQTASKALNAAWDELQSRELTPEQAEELEGYYAETFIPRLEERSGDAYSDTAFIPASNAGKWVQYHFTAQHDDFEDALHDDDGGDGTSFSAASTQYGDYLSRLVEQVGYEDLLMLNLDGDVVYSAYKGVDLGTNLDDGPFRDSLLADAYREVVASNSVNAVRTTDFERWIPSLNVPSYWVLSPIGNDSQITGVLAVQMSIDTVNDILTGGEQWAEQGLGQTGEVYVAGHDKLMRSISRELVEDPEQYEKDVVSAGTPPATAARAVEVAGTTLIQPVDTYSVNQALMGRTGTAVADSYLGLESIVAYSPIEVNGLNWVAVAHITTAEAFAPVADFTRNLVLSLLAIIVAVSLLSLLLAQTFTRPVRRLVEAVRRLAGGDLAVQVPAGSRDEFGDLGNAFNDMAASLRIKQDLIDEQRVENERLLHTLMPGSVAERYKQGEETIAEEHDNVSVVFAELVGFDDYARDLTGAEEIAQLNALMRGFDDAASKAGVERVRTLRGGYLASSGLIVPRVDNVRRAVEFAREMRAVVQRFNAQNGTELDLRAGVDTGTVTSGLVARTSLAYDLWGDAVNLAYRMRAATDQPGVFVSQAVRDRLREAYAFTEAGTVDLQGTTQTVWRVE</sequence>
<evidence type="ECO:0000313" key="8">
    <source>
        <dbReference type="Proteomes" id="UP001196843"/>
    </source>
</evidence>
<dbReference type="SMART" id="SM00304">
    <property type="entry name" value="HAMP"/>
    <property type="match status" value="1"/>
</dbReference>
<keyword evidence="8" id="KW-1185">Reference proteome</keyword>
<dbReference type="Pfam" id="PF00672">
    <property type="entry name" value="HAMP"/>
    <property type="match status" value="1"/>
</dbReference>
<dbReference type="PANTHER" id="PTHR45655">
    <property type="entry name" value="GUANYLATE CYCLASE SOLUBLE SUBUNIT BETA-2"/>
    <property type="match status" value="1"/>
</dbReference>
<dbReference type="Pfam" id="PF00211">
    <property type="entry name" value="Guanylate_cyc"/>
    <property type="match status" value="1"/>
</dbReference>
<name>A0ABS7HMT6_9MICO</name>
<reference evidence="7 8" key="1">
    <citation type="journal article" date="2021" name="MBio">
        <title>Poor Competitiveness of Bradyrhizobium in Pigeon Pea Root Colonization in Indian Soils.</title>
        <authorList>
            <person name="Chalasani D."/>
            <person name="Basu A."/>
            <person name="Pullabhotla S.V.S.R.N."/>
            <person name="Jorrin B."/>
            <person name="Neal A.L."/>
            <person name="Poole P.S."/>
            <person name="Podile A.R."/>
            <person name="Tkacz A."/>
        </authorList>
    </citation>
    <scope>NUCLEOTIDE SEQUENCE [LARGE SCALE GENOMIC DNA]</scope>
    <source>
        <strain evidence="7 8">HU14</strain>
    </source>
</reference>
<keyword evidence="2 4" id="KW-1133">Transmembrane helix</keyword>
<dbReference type="Gene3D" id="3.30.450.20">
    <property type="entry name" value="PAS domain"/>
    <property type="match status" value="1"/>
</dbReference>
<evidence type="ECO:0000256" key="2">
    <source>
        <dbReference type="ARBA" id="ARBA00022989"/>
    </source>
</evidence>
<dbReference type="Gene3D" id="3.30.70.1230">
    <property type="entry name" value="Nucleotide cyclase"/>
    <property type="match status" value="1"/>
</dbReference>
<feature type="region of interest" description="Disordered" evidence="3">
    <location>
        <begin position="1"/>
        <end position="36"/>
    </location>
</feature>
<dbReference type="CDD" id="cd06225">
    <property type="entry name" value="HAMP"/>
    <property type="match status" value="1"/>
</dbReference>
<keyword evidence="4" id="KW-0472">Membrane</keyword>
<dbReference type="SUPFAM" id="SSF158472">
    <property type="entry name" value="HAMP domain-like"/>
    <property type="match status" value="1"/>
</dbReference>
<protein>
    <submittedName>
        <fullName evidence="7">HAMP domain-containing protein</fullName>
    </submittedName>
</protein>
<dbReference type="PANTHER" id="PTHR45655:SF13">
    <property type="entry name" value="SOLUBLE GUANYLATE CYCLASE GCY-32-RELATED"/>
    <property type="match status" value="1"/>
</dbReference>
<dbReference type="InterPro" id="IPR003660">
    <property type="entry name" value="HAMP_dom"/>
</dbReference>
<dbReference type="RefSeq" id="WP_220300982.1">
    <property type="nucleotide sequence ID" value="NZ_JAEUAW010000007.1"/>
</dbReference>
<keyword evidence="1 4" id="KW-0812">Transmembrane</keyword>
<evidence type="ECO:0000259" key="5">
    <source>
        <dbReference type="PROSITE" id="PS50125"/>
    </source>
</evidence>
<gene>
    <name evidence="7" type="ORF">JNB62_11345</name>
</gene>
<dbReference type="CDD" id="cd07302">
    <property type="entry name" value="CHD"/>
    <property type="match status" value="1"/>
</dbReference>
<dbReference type="SMART" id="SM00044">
    <property type="entry name" value="CYCc"/>
    <property type="match status" value="1"/>
</dbReference>
<evidence type="ECO:0000256" key="1">
    <source>
        <dbReference type="ARBA" id="ARBA00022692"/>
    </source>
</evidence>
<comment type="caution">
    <text evidence="7">The sequence shown here is derived from an EMBL/GenBank/DDBJ whole genome shotgun (WGS) entry which is preliminary data.</text>
</comment>
<dbReference type="PROSITE" id="PS50125">
    <property type="entry name" value="GUANYLATE_CYCLASE_2"/>
    <property type="match status" value="1"/>
</dbReference>
<feature type="domain" description="HAMP" evidence="6">
    <location>
        <begin position="467"/>
        <end position="519"/>
    </location>
</feature>
<dbReference type="InterPro" id="IPR029787">
    <property type="entry name" value="Nucleotide_cyclase"/>
</dbReference>
<dbReference type="Proteomes" id="UP001196843">
    <property type="component" value="Unassembled WGS sequence"/>
</dbReference>
<accession>A0ABS7HMT6</accession>
<feature type="domain" description="Guanylate cyclase" evidence="5">
    <location>
        <begin position="559"/>
        <end position="686"/>
    </location>
</feature>
<evidence type="ECO:0000259" key="6">
    <source>
        <dbReference type="PROSITE" id="PS50885"/>
    </source>
</evidence>
<evidence type="ECO:0000256" key="4">
    <source>
        <dbReference type="SAM" id="Phobius"/>
    </source>
</evidence>